<evidence type="ECO:0000313" key="7">
    <source>
        <dbReference type="EMBL" id="OLY43998.1"/>
    </source>
</evidence>
<dbReference type="Gene3D" id="1.10.1660.10">
    <property type="match status" value="1"/>
</dbReference>
<dbReference type="GO" id="GO:0045893">
    <property type="term" value="P:positive regulation of DNA-templated transcription"/>
    <property type="evidence" value="ECO:0007669"/>
    <property type="project" value="InterPro"/>
</dbReference>
<dbReference type="PROSITE" id="PS50937">
    <property type="entry name" value="HTH_MERR_2"/>
    <property type="match status" value="1"/>
</dbReference>
<dbReference type="Pfam" id="PF13411">
    <property type="entry name" value="MerR_1"/>
    <property type="match status" value="1"/>
</dbReference>
<organism evidence="7 8">
    <name type="scientific">Bartonella apis</name>
    <dbReference type="NCBI Taxonomy" id="1686310"/>
    <lineage>
        <taxon>Bacteria</taxon>
        <taxon>Pseudomonadati</taxon>
        <taxon>Pseudomonadota</taxon>
        <taxon>Alphaproteobacteria</taxon>
        <taxon>Hyphomicrobiales</taxon>
        <taxon>Bartonellaceae</taxon>
        <taxon>Bartonella</taxon>
    </lineage>
</organism>
<comment type="subcellular location">
    <subcellularLocation>
        <location evidence="1">Cytoplasm</location>
    </subcellularLocation>
</comment>
<dbReference type="SUPFAM" id="SSF46955">
    <property type="entry name" value="Putative DNA-binding domain"/>
    <property type="match status" value="1"/>
</dbReference>
<dbReference type="InterPro" id="IPR011789">
    <property type="entry name" value="CueR"/>
</dbReference>
<accession>A0A1R0FAQ6</accession>
<evidence type="ECO:0000256" key="3">
    <source>
        <dbReference type="ARBA" id="ARBA00023015"/>
    </source>
</evidence>
<proteinExistence type="predicted"/>
<dbReference type="Proteomes" id="UP000187344">
    <property type="component" value="Unassembled WGS sequence"/>
</dbReference>
<dbReference type="InterPro" id="IPR047057">
    <property type="entry name" value="MerR_fam"/>
</dbReference>
<dbReference type="AlphaFoldDB" id="A0A1R0FAQ6"/>
<protein>
    <submittedName>
        <fullName evidence="7">Cu(I)-responsive transcriptional regulator</fullName>
    </submittedName>
</protein>
<dbReference type="PROSITE" id="PS00552">
    <property type="entry name" value="HTH_MERR_1"/>
    <property type="match status" value="1"/>
</dbReference>
<dbReference type="GO" id="GO:0003700">
    <property type="term" value="F:DNA-binding transcription factor activity"/>
    <property type="evidence" value="ECO:0007669"/>
    <property type="project" value="InterPro"/>
</dbReference>
<dbReference type="NCBIfam" id="TIGR02044">
    <property type="entry name" value="CueR"/>
    <property type="match status" value="1"/>
</dbReference>
<dbReference type="GO" id="GO:0003677">
    <property type="term" value="F:DNA binding"/>
    <property type="evidence" value="ECO:0007669"/>
    <property type="project" value="UniProtKB-KW"/>
</dbReference>
<evidence type="ECO:0000256" key="1">
    <source>
        <dbReference type="ARBA" id="ARBA00004496"/>
    </source>
</evidence>
<evidence type="ECO:0000256" key="4">
    <source>
        <dbReference type="ARBA" id="ARBA00023125"/>
    </source>
</evidence>
<dbReference type="GO" id="GO:0005507">
    <property type="term" value="F:copper ion binding"/>
    <property type="evidence" value="ECO:0007669"/>
    <property type="project" value="InterPro"/>
</dbReference>
<name>A0A1R0FAQ6_9HYPH</name>
<dbReference type="GO" id="GO:0005737">
    <property type="term" value="C:cytoplasm"/>
    <property type="evidence" value="ECO:0007669"/>
    <property type="project" value="UniProtKB-SubCell"/>
</dbReference>
<dbReference type="OrthoDB" id="9802944at2"/>
<keyword evidence="4" id="KW-0238">DNA-binding</keyword>
<reference evidence="7 8" key="1">
    <citation type="submission" date="2016-12" db="EMBL/GenBank/DDBJ databases">
        <title>Comparative genomics of Bartonella apis.</title>
        <authorList>
            <person name="Engel P."/>
        </authorList>
    </citation>
    <scope>NUCLEOTIDE SEQUENCE [LARGE SCALE GENOMIC DNA]</scope>
    <source>
        <strain evidence="7 8">PEB0149</strain>
    </source>
</reference>
<evidence type="ECO:0000256" key="5">
    <source>
        <dbReference type="ARBA" id="ARBA00023163"/>
    </source>
</evidence>
<keyword evidence="3" id="KW-0805">Transcription regulation</keyword>
<keyword evidence="2" id="KW-0963">Cytoplasm</keyword>
<comment type="caution">
    <text evidence="7">The sequence shown here is derived from an EMBL/GenBank/DDBJ whole genome shotgun (WGS) entry which is preliminary data.</text>
</comment>
<dbReference type="InterPro" id="IPR000551">
    <property type="entry name" value="MerR-type_HTH_dom"/>
</dbReference>
<feature type="domain" description="HTH merR-type" evidence="6">
    <location>
        <begin position="1"/>
        <end position="69"/>
    </location>
</feature>
<dbReference type="InterPro" id="IPR009061">
    <property type="entry name" value="DNA-bd_dom_put_sf"/>
</dbReference>
<dbReference type="GeneID" id="92991378"/>
<keyword evidence="8" id="KW-1185">Reference proteome</keyword>
<dbReference type="PANTHER" id="PTHR30204">
    <property type="entry name" value="REDOX-CYCLING DRUG-SENSING TRANSCRIPTIONAL ACTIVATOR SOXR"/>
    <property type="match status" value="1"/>
</dbReference>
<dbReference type="PANTHER" id="PTHR30204:SF94">
    <property type="entry name" value="HEAVY METAL-DEPENDENT TRANSCRIPTIONAL REGULATOR HI_0293-RELATED"/>
    <property type="match status" value="1"/>
</dbReference>
<gene>
    <name evidence="7" type="ORF">PEB0149_014480</name>
</gene>
<dbReference type="SMART" id="SM00422">
    <property type="entry name" value="HTH_MERR"/>
    <property type="match status" value="1"/>
</dbReference>
<dbReference type="CDD" id="cd01108">
    <property type="entry name" value="HTH_CueR"/>
    <property type="match status" value="1"/>
</dbReference>
<dbReference type="EMBL" id="LXYT01000001">
    <property type="protein sequence ID" value="OLY43998.1"/>
    <property type="molecule type" value="Genomic_DNA"/>
</dbReference>
<evidence type="ECO:0000313" key="8">
    <source>
        <dbReference type="Proteomes" id="UP000187344"/>
    </source>
</evidence>
<dbReference type="PRINTS" id="PR00040">
    <property type="entry name" value="HTHMERR"/>
</dbReference>
<evidence type="ECO:0000259" key="6">
    <source>
        <dbReference type="PROSITE" id="PS50937"/>
    </source>
</evidence>
<keyword evidence="5" id="KW-0804">Transcription</keyword>
<dbReference type="RefSeq" id="WP_075869869.1">
    <property type="nucleotide sequence ID" value="NZ_CALYQA010000007.1"/>
</dbReference>
<sequence>MNIGEAAKQSGLSAKMIRHYEETGLISPIHRSSNGYRVYTDDDIQTLRFIRRSRLLGFSSEDIRVLLGLWKDRSRASSEVKKLALSHIKALQEKMDSLQVMINTLDHLVHHCHGDDRPDCPILEDLAGSSHHCH</sequence>
<evidence type="ECO:0000256" key="2">
    <source>
        <dbReference type="ARBA" id="ARBA00022490"/>
    </source>
</evidence>